<dbReference type="EMBL" id="JARAOO010000003">
    <property type="protein sequence ID" value="KAJ7976939.1"/>
    <property type="molecule type" value="Genomic_DNA"/>
</dbReference>
<dbReference type="KEGG" id="qsa:O6P43_006650"/>
<dbReference type="PANTHER" id="PTHR47122">
    <property type="entry name" value="MYB-LIKE DNA-BINDING DOMAIN CONTAINING PROTEIN, EXPRESSED"/>
    <property type="match status" value="1"/>
</dbReference>
<name>A0AAD7Q8M0_QUISA</name>
<evidence type="ECO:0000313" key="1">
    <source>
        <dbReference type="EMBL" id="KAJ7976939.1"/>
    </source>
</evidence>
<comment type="caution">
    <text evidence="1">The sequence shown here is derived from an EMBL/GenBank/DDBJ whole genome shotgun (WGS) entry which is preliminary data.</text>
</comment>
<accession>A0AAD7Q8M0</accession>
<protein>
    <submittedName>
        <fullName evidence="1">Telomere-binding protein 1</fullName>
    </submittedName>
</protein>
<reference evidence="1" key="1">
    <citation type="journal article" date="2023" name="Science">
        <title>Elucidation of the pathway for biosynthesis of saponin adjuvants from the soapbark tree.</title>
        <authorList>
            <person name="Reed J."/>
            <person name="Orme A."/>
            <person name="El-Demerdash A."/>
            <person name="Owen C."/>
            <person name="Martin L.B.B."/>
            <person name="Misra R.C."/>
            <person name="Kikuchi S."/>
            <person name="Rejzek M."/>
            <person name="Martin A.C."/>
            <person name="Harkess A."/>
            <person name="Leebens-Mack J."/>
            <person name="Louveau T."/>
            <person name="Stephenson M.J."/>
            <person name="Osbourn A."/>
        </authorList>
    </citation>
    <scope>NUCLEOTIDE SEQUENCE</scope>
    <source>
        <strain evidence="1">S10</strain>
    </source>
</reference>
<keyword evidence="2" id="KW-1185">Reference proteome</keyword>
<organism evidence="1 2">
    <name type="scientific">Quillaja saponaria</name>
    <name type="common">Soap bark tree</name>
    <dbReference type="NCBI Taxonomy" id="32244"/>
    <lineage>
        <taxon>Eukaryota</taxon>
        <taxon>Viridiplantae</taxon>
        <taxon>Streptophyta</taxon>
        <taxon>Embryophyta</taxon>
        <taxon>Tracheophyta</taxon>
        <taxon>Spermatophyta</taxon>
        <taxon>Magnoliopsida</taxon>
        <taxon>eudicotyledons</taxon>
        <taxon>Gunneridae</taxon>
        <taxon>Pentapetalae</taxon>
        <taxon>rosids</taxon>
        <taxon>fabids</taxon>
        <taxon>Fabales</taxon>
        <taxon>Quillajaceae</taxon>
        <taxon>Quillaja</taxon>
    </lineage>
</organism>
<dbReference type="AlphaFoldDB" id="A0AAD7Q8M0"/>
<evidence type="ECO:0000313" key="2">
    <source>
        <dbReference type="Proteomes" id="UP001163823"/>
    </source>
</evidence>
<gene>
    <name evidence="1" type="ORF">O6P43_006650</name>
</gene>
<proteinExistence type="predicted"/>
<sequence length="226" mass="24915">MEREEHLPKLSNMKCQMVKENESFVPAVPDEVVEDEHLRSEAKNDHVSGDCVSYFHEDYLGKCYDVENLSSGFQFELKRDTGGLDSYTTPEGEDDLKFEALDGLLDDVDEVDDFDAANGISNAFEDYLLDFVFAEKAREFDPSPSEGSLLRNSSSESYCPGLSASSTGAGGVSESSKVTIPESECKNGYLGKTVTCKLHGALSNKCSCQPEIGDSIYHYSHDIRKS</sequence>
<dbReference type="PANTHER" id="PTHR47122:SF5">
    <property type="entry name" value="TRF-LIKE 8"/>
    <property type="match status" value="1"/>
</dbReference>
<dbReference type="Proteomes" id="UP001163823">
    <property type="component" value="Chromosome 3"/>
</dbReference>